<dbReference type="InterPro" id="IPR009962">
    <property type="entry name" value="DUF1488"/>
</dbReference>
<dbReference type="RefSeq" id="WP_044178838.1">
    <property type="nucleotide sequence ID" value="NZ_CP021151.1"/>
</dbReference>
<accession>A0A1C3E186</accession>
<gene>
    <name evidence="1" type="ORF">HWA77_19055</name>
</gene>
<dbReference type="GeneID" id="93396337"/>
<dbReference type="SUPFAM" id="SSF160272">
    <property type="entry name" value="Shew3726-like"/>
    <property type="match status" value="1"/>
</dbReference>
<sequence>MNQDILFADIQLWDSVRQAVNFPAQQAGALITCWVSLAWLQQHSPNLELANKEIILARFAELRFDLEEIAEEMIEDERFDECGDIIIG</sequence>
<dbReference type="Gene3D" id="3.30.160.140">
    <property type="entry name" value="Shew3726-like"/>
    <property type="match status" value="1"/>
</dbReference>
<proteinExistence type="predicted"/>
<protein>
    <submittedName>
        <fullName evidence="1">DUF1488 domain-containing protein</fullName>
    </submittedName>
</protein>
<reference evidence="1 2" key="1">
    <citation type="submission" date="2020-06" db="EMBL/GenBank/DDBJ databases">
        <title>Photobacterium damselae subsp. damselae comparative genomics.</title>
        <authorList>
            <person name="Osorio C.R."/>
        </authorList>
    </citation>
    <scope>NUCLEOTIDE SEQUENCE [LARGE SCALE GENOMIC DNA]</scope>
    <source>
        <strain evidence="1 2">TW250/03</strain>
    </source>
</reference>
<name>A0A1C3E186_PHODD</name>
<evidence type="ECO:0000313" key="1">
    <source>
        <dbReference type="EMBL" id="NVP02318.1"/>
    </source>
</evidence>
<evidence type="ECO:0000313" key="2">
    <source>
        <dbReference type="Proteomes" id="UP000533429"/>
    </source>
</evidence>
<comment type="caution">
    <text evidence="1">The sequence shown here is derived from an EMBL/GenBank/DDBJ whole genome shotgun (WGS) entry which is preliminary data.</text>
</comment>
<dbReference type="Proteomes" id="UP000533429">
    <property type="component" value="Unassembled WGS sequence"/>
</dbReference>
<dbReference type="KEGG" id="pds:CAY62_14495"/>
<dbReference type="AlphaFoldDB" id="A0A1C3E186"/>
<dbReference type="InterPro" id="IPR036692">
    <property type="entry name" value="Shew3726-like_sf"/>
</dbReference>
<organism evidence="1 2">
    <name type="scientific">Photobacterium damselae subsp. damselae</name>
    <name type="common">Listonella damsela</name>
    <dbReference type="NCBI Taxonomy" id="85581"/>
    <lineage>
        <taxon>Bacteria</taxon>
        <taxon>Pseudomonadati</taxon>
        <taxon>Pseudomonadota</taxon>
        <taxon>Gammaproteobacteria</taxon>
        <taxon>Vibrionales</taxon>
        <taxon>Vibrionaceae</taxon>
        <taxon>Photobacterium</taxon>
    </lineage>
</organism>
<dbReference type="EMBL" id="JABXOR010001204">
    <property type="protein sequence ID" value="NVP02318.1"/>
    <property type="molecule type" value="Genomic_DNA"/>
</dbReference>
<dbReference type="Pfam" id="PF07369">
    <property type="entry name" value="DUF1488"/>
    <property type="match status" value="1"/>
</dbReference>